<accession>A0ABZ1FA22</accession>
<proteinExistence type="predicted"/>
<organism evidence="1 2">
    <name type="scientific">Streptomyces decoyicus</name>
    <dbReference type="NCBI Taxonomy" id="249567"/>
    <lineage>
        <taxon>Bacteria</taxon>
        <taxon>Bacillati</taxon>
        <taxon>Actinomycetota</taxon>
        <taxon>Actinomycetes</taxon>
        <taxon>Kitasatosporales</taxon>
        <taxon>Streptomycetaceae</taxon>
        <taxon>Streptomyces</taxon>
    </lineage>
</organism>
<dbReference type="Proteomes" id="UP001344251">
    <property type="component" value="Chromosome"/>
</dbReference>
<sequence length="166" mass="17397">MSGLKLFNTKGGVTEVAPRLAEVEADMQGLIEAHMEMMLGVRFLASEYNTGPVHGGRIDSLGIDENGARSSWSTSAAWTQTCRLNTGGVSAGQCPCGEGFVESAMEASRDLSALSVPLVGELAAMDDPYRLIDPAGQLVEAAGAFLRDLQGAGRSAATARSYSRRA</sequence>
<reference evidence="1 2" key="1">
    <citation type="submission" date="2022-10" db="EMBL/GenBank/DDBJ databases">
        <title>The complete genomes of actinobacterial strains from the NBC collection.</title>
        <authorList>
            <person name="Joergensen T.S."/>
            <person name="Alvarez Arevalo M."/>
            <person name="Sterndorff E.B."/>
            <person name="Faurdal D."/>
            <person name="Vuksanovic O."/>
            <person name="Mourched A.-S."/>
            <person name="Charusanti P."/>
            <person name="Shaw S."/>
            <person name="Blin K."/>
            <person name="Weber T."/>
        </authorList>
    </citation>
    <scope>NUCLEOTIDE SEQUENCE [LARGE SCALE GENOMIC DNA]</scope>
    <source>
        <strain evidence="1 2">NBC 01774</strain>
    </source>
</reference>
<dbReference type="EMBL" id="CP109106">
    <property type="protein sequence ID" value="WSB67115.1"/>
    <property type="molecule type" value="Genomic_DNA"/>
</dbReference>
<evidence type="ECO:0000313" key="2">
    <source>
        <dbReference type="Proteomes" id="UP001344251"/>
    </source>
</evidence>
<gene>
    <name evidence="1" type="ORF">OG863_03525</name>
</gene>
<name>A0ABZ1FA22_9ACTN</name>
<evidence type="ECO:0000313" key="1">
    <source>
        <dbReference type="EMBL" id="WSB67115.1"/>
    </source>
</evidence>
<protein>
    <submittedName>
        <fullName evidence="1">Uncharacterized protein</fullName>
    </submittedName>
</protein>
<keyword evidence="2" id="KW-1185">Reference proteome</keyword>